<name>A0ABS9V5N2_9BACT</name>
<accession>A0ABS9V5N2</accession>
<sequence>MVVVIIISIASLVGLGLIGVGGAVSKVAYSASALKYFAEGEPIRASIEVSLVLK</sequence>
<dbReference type="Proteomes" id="UP001165489">
    <property type="component" value="Unassembled WGS sequence"/>
</dbReference>
<proteinExistence type="predicted"/>
<dbReference type="EMBL" id="JAKZGP010000107">
    <property type="protein sequence ID" value="MCH7411732.1"/>
    <property type="molecule type" value="Genomic_DNA"/>
</dbReference>
<protein>
    <submittedName>
        <fullName evidence="1">Uncharacterized protein</fullName>
    </submittedName>
</protein>
<organism evidence="1 2">
    <name type="scientific">Belliella filtrata</name>
    <dbReference type="NCBI Taxonomy" id="2923435"/>
    <lineage>
        <taxon>Bacteria</taxon>
        <taxon>Pseudomonadati</taxon>
        <taxon>Bacteroidota</taxon>
        <taxon>Cytophagia</taxon>
        <taxon>Cytophagales</taxon>
        <taxon>Cyclobacteriaceae</taxon>
        <taxon>Belliella</taxon>
    </lineage>
</organism>
<evidence type="ECO:0000313" key="2">
    <source>
        <dbReference type="Proteomes" id="UP001165489"/>
    </source>
</evidence>
<dbReference type="RefSeq" id="WP_241350157.1">
    <property type="nucleotide sequence ID" value="NZ_JAKZGP010000107.1"/>
</dbReference>
<keyword evidence="2" id="KW-1185">Reference proteome</keyword>
<evidence type="ECO:0000313" key="1">
    <source>
        <dbReference type="EMBL" id="MCH7411732.1"/>
    </source>
</evidence>
<gene>
    <name evidence="1" type="ORF">MM239_20260</name>
</gene>
<reference evidence="1" key="1">
    <citation type="submission" date="2022-03" db="EMBL/GenBank/DDBJ databases">
        <title>De novo assembled genomes of Belliella spp. (Cyclobacteriaceae) strains.</title>
        <authorList>
            <person name="Szabo A."/>
            <person name="Korponai K."/>
            <person name="Felfoldi T."/>
        </authorList>
    </citation>
    <scope>NUCLEOTIDE SEQUENCE</scope>
    <source>
        <strain evidence="1">DSM 111904</strain>
    </source>
</reference>
<comment type="caution">
    <text evidence="1">The sequence shown here is derived from an EMBL/GenBank/DDBJ whole genome shotgun (WGS) entry which is preliminary data.</text>
</comment>